<feature type="domain" description="Tc1-like transposase DDE" evidence="1">
    <location>
        <begin position="55"/>
        <end position="173"/>
    </location>
</feature>
<dbReference type="InterPro" id="IPR036397">
    <property type="entry name" value="RNaseH_sf"/>
</dbReference>
<evidence type="ECO:0000259" key="1">
    <source>
        <dbReference type="Pfam" id="PF13358"/>
    </source>
</evidence>
<name>A0A8B3S5H8_9EURY</name>
<dbReference type="SUPFAM" id="SSF53098">
    <property type="entry name" value="Ribonuclease H-like"/>
    <property type="match status" value="1"/>
</dbReference>
<dbReference type="Gene3D" id="3.30.420.10">
    <property type="entry name" value="Ribonuclease H-like superfamily/Ribonuclease H"/>
    <property type="match status" value="1"/>
</dbReference>
<dbReference type="Proteomes" id="UP000291831">
    <property type="component" value="Unassembled WGS sequence"/>
</dbReference>
<gene>
    <name evidence="2" type="ORF">AEth_00536</name>
</gene>
<dbReference type="NCBIfam" id="NF033545">
    <property type="entry name" value="transpos_IS630"/>
    <property type="match status" value="1"/>
</dbReference>
<evidence type="ECO:0000313" key="3">
    <source>
        <dbReference type="Proteomes" id="UP000291831"/>
    </source>
</evidence>
<sequence length="205" mass="24190">MHTYKQVEKLPEVRKNGKDVDVAIVSYDEKPGMQAVGNKYPDLMPVVDKYPTISRDYEYVRNRTLSLLAGIDLLTGTIHYQVYEKHRSAEFIDFLKIMDLYYPQKLKIVVILDNLRVHTSKETQKYLESVPQRFQFVFNPKHASWLNIIESLFSKMTRSLLRGMKVSSKEKLIDRISQYFDDINETPVIFKWKYKMDDMPGRIVV</sequence>
<protein>
    <recommendedName>
        <fullName evidence="1">Tc1-like transposase DDE domain-containing protein</fullName>
    </recommendedName>
</protein>
<dbReference type="InterPro" id="IPR012337">
    <property type="entry name" value="RNaseH-like_sf"/>
</dbReference>
<comment type="caution">
    <text evidence="2">The sequence shown here is derived from an EMBL/GenBank/DDBJ whole genome shotgun (WGS) entry which is preliminary data.</text>
</comment>
<organism evidence="2 3">
    <name type="scientific">Candidatus Argoarchaeum ethanivorans</name>
    <dbReference type="NCBI Taxonomy" id="2608793"/>
    <lineage>
        <taxon>Archaea</taxon>
        <taxon>Methanobacteriati</taxon>
        <taxon>Methanobacteriota</taxon>
        <taxon>Stenosarchaea group</taxon>
        <taxon>Methanomicrobia</taxon>
        <taxon>Methanosarcinales</taxon>
        <taxon>Methanosarcinales incertae sedis</taxon>
        <taxon>GOM Arc I cluster</taxon>
        <taxon>Candidatus Argoarchaeum</taxon>
    </lineage>
</organism>
<reference evidence="3" key="1">
    <citation type="submission" date="2019-01" db="EMBL/GenBank/DDBJ databases">
        <title>Anaerobic oxidation of ethane by archaea from a marine hydrocarbon seep.</title>
        <authorList>
            <person name="Musat F."/>
        </authorList>
    </citation>
    <scope>NUCLEOTIDE SEQUENCE [LARGE SCALE GENOMIC DNA]</scope>
</reference>
<dbReference type="GO" id="GO:0003676">
    <property type="term" value="F:nucleic acid binding"/>
    <property type="evidence" value="ECO:0007669"/>
    <property type="project" value="InterPro"/>
</dbReference>
<dbReference type="InterPro" id="IPR047655">
    <property type="entry name" value="Transpos_IS630-like"/>
</dbReference>
<evidence type="ECO:0000313" key="2">
    <source>
        <dbReference type="EMBL" id="RZB32213.1"/>
    </source>
</evidence>
<dbReference type="InterPro" id="IPR038717">
    <property type="entry name" value="Tc1-like_DDE_dom"/>
</dbReference>
<dbReference type="AlphaFoldDB" id="A0A8B3S5H8"/>
<proteinExistence type="predicted"/>
<dbReference type="Pfam" id="PF13358">
    <property type="entry name" value="DDE_3"/>
    <property type="match status" value="1"/>
</dbReference>
<dbReference type="EMBL" id="RPGO01000009">
    <property type="protein sequence ID" value="RZB32213.1"/>
    <property type="molecule type" value="Genomic_DNA"/>
</dbReference>
<accession>A0A8B3S5H8</accession>